<sequence length="69" mass="7539">MFAFARFLLRRRVIVNLDDGTAISGIAYKAAGPLLVLKKAELLLAGTEPTPLDGDTVIERDRVLFIQAP</sequence>
<dbReference type="AlphaFoldDB" id="A0A0U5BCU4"/>
<dbReference type="EMBL" id="AP017315">
    <property type="protein sequence ID" value="BAU32465.1"/>
    <property type="molecule type" value="Genomic_DNA"/>
</dbReference>
<dbReference type="RefSeq" id="WP_096421669.1">
    <property type="nucleotide sequence ID" value="NZ_AP017315.1"/>
</dbReference>
<name>A0A0U5BCU4_9MICO</name>
<evidence type="ECO:0000313" key="1">
    <source>
        <dbReference type="EMBL" id="BAU32465.1"/>
    </source>
</evidence>
<organism evidence="1 2">
    <name type="scientific">Microcella alkaliphila</name>
    <dbReference type="NCBI Taxonomy" id="279828"/>
    <lineage>
        <taxon>Bacteria</taxon>
        <taxon>Bacillati</taxon>
        <taxon>Actinomycetota</taxon>
        <taxon>Actinomycetes</taxon>
        <taxon>Micrococcales</taxon>
        <taxon>Microbacteriaceae</taxon>
        <taxon>Microcella</taxon>
    </lineage>
</organism>
<gene>
    <name evidence="1" type="ORF">MalAC0309_1614</name>
</gene>
<protein>
    <submittedName>
        <fullName evidence="1">Uncharacterized protein</fullName>
    </submittedName>
</protein>
<reference evidence="1 2" key="2">
    <citation type="submission" date="2016-01" db="EMBL/GenBank/DDBJ databases">
        <title>Microcella alkaliphila JAM AC0309 whole genome shotgun sequence.</title>
        <authorList>
            <person name="Kurata A."/>
            <person name="Hirose Y."/>
            <person name="Kishimoto N."/>
            <person name="Kobayashi T."/>
        </authorList>
    </citation>
    <scope>NUCLEOTIDE SEQUENCE [LARGE SCALE GENOMIC DNA]</scope>
    <source>
        <strain evidence="1 2">JAM AC0309</strain>
    </source>
</reference>
<accession>A0A0U5BCU4</accession>
<proteinExistence type="predicted"/>
<evidence type="ECO:0000313" key="2">
    <source>
        <dbReference type="Proteomes" id="UP000218965"/>
    </source>
</evidence>
<dbReference type="Proteomes" id="UP000218965">
    <property type="component" value="Chromosome"/>
</dbReference>
<dbReference type="KEGG" id="malk:MalAC0309_1614"/>
<reference evidence="2" key="1">
    <citation type="submission" date="2015-12" db="EMBL/GenBank/DDBJ databases">
        <authorList>
            <person name="Shamseldin A."/>
            <person name="Moawad H."/>
            <person name="Abd El-Rahim W.M."/>
            <person name="Sadowsky M.J."/>
        </authorList>
    </citation>
    <scope>NUCLEOTIDE SEQUENCE [LARGE SCALE GENOMIC DNA]</scope>
    <source>
        <strain evidence="2">JAM AC0309</strain>
    </source>
</reference>